<feature type="compositionally biased region" description="Basic and acidic residues" evidence="1">
    <location>
        <begin position="227"/>
        <end position="241"/>
    </location>
</feature>
<evidence type="ECO:0000313" key="4">
    <source>
        <dbReference type="EMBL" id="CAD9314689.1"/>
    </source>
</evidence>
<evidence type="ECO:0000256" key="1">
    <source>
        <dbReference type="SAM" id="MobiDB-lite"/>
    </source>
</evidence>
<dbReference type="EMBL" id="HBGN01001637">
    <property type="protein sequence ID" value="CAD9314689.1"/>
    <property type="molecule type" value="Transcribed_RNA"/>
</dbReference>
<feature type="compositionally biased region" description="Acidic residues" evidence="1">
    <location>
        <begin position="242"/>
        <end position="251"/>
    </location>
</feature>
<feature type="transmembrane region" description="Helical" evidence="2">
    <location>
        <begin position="76"/>
        <end position="102"/>
    </location>
</feature>
<protein>
    <submittedName>
        <fullName evidence="4">Uncharacterized protein</fullName>
    </submittedName>
</protein>
<dbReference type="AlphaFoldDB" id="A0A7S1VZM3"/>
<evidence type="ECO:0000256" key="2">
    <source>
        <dbReference type="SAM" id="Phobius"/>
    </source>
</evidence>
<feature type="compositionally biased region" description="Basic and acidic residues" evidence="1">
    <location>
        <begin position="199"/>
        <end position="215"/>
    </location>
</feature>
<organism evidence="4">
    <name type="scientific">Ditylum brightwellii</name>
    <dbReference type="NCBI Taxonomy" id="49249"/>
    <lineage>
        <taxon>Eukaryota</taxon>
        <taxon>Sar</taxon>
        <taxon>Stramenopiles</taxon>
        <taxon>Ochrophyta</taxon>
        <taxon>Bacillariophyta</taxon>
        <taxon>Mediophyceae</taxon>
        <taxon>Lithodesmiophycidae</taxon>
        <taxon>Lithodesmiales</taxon>
        <taxon>Lithodesmiaceae</taxon>
        <taxon>Ditylum</taxon>
    </lineage>
</organism>
<proteinExistence type="predicted"/>
<keyword evidence="2" id="KW-0812">Transmembrane</keyword>
<feature type="compositionally biased region" description="Low complexity" evidence="1">
    <location>
        <begin position="159"/>
        <end position="168"/>
    </location>
</feature>
<sequence>MRESIRRHVSTLPMCSILAVVHSANAFNATNFTLLKNNRNLLQNYHLNVTTNATAWYQLKTYVNEDSILYDSIQGFFFATILCLVVICCYYSCYCCLIRCQICPDDRIRRRRRKKGPIRIRRPNPGYDDGQGLFAPLATNVDGDDSDEEEESDEDAADENNSSSSEDSVSLEYGGDQSLEDEYGESVDRFDEAQIENAAKKYFDNEEKARITREKKTQKKKNRSKKSRDNDKHDDYFKSAIEDDDEEEDAPLDLEMIERKLVENMEKSVFY</sequence>
<feature type="signal peptide" evidence="3">
    <location>
        <begin position="1"/>
        <end position="26"/>
    </location>
</feature>
<name>A0A7S1VZM3_9STRA</name>
<feature type="region of interest" description="Disordered" evidence="1">
    <location>
        <begin position="199"/>
        <end position="251"/>
    </location>
</feature>
<keyword evidence="3" id="KW-0732">Signal</keyword>
<accession>A0A7S1VZM3</accession>
<feature type="compositionally biased region" description="Acidic residues" evidence="1">
    <location>
        <begin position="142"/>
        <end position="158"/>
    </location>
</feature>
<reference evidence="4" key="1">
    <citation type="submission" date="2021-01" db="EMBL/GenBank/DDBJ databases">
        <authorList>
            <person name="Corre E."/>
            <person name="Pelletier E."/>
            <person name="Niang G."/>
            <person name="Scheremetjew M."/>
            <person name="Finn R."/>
            <person name="Kale V."/>
            <person name="Holt S."/>
            <person name="Cochrane G."/>
            <person name="Meng A."/>
            <person name="Brown T."/>
            <person name="Cohen L."/>
        </authorList>
    </citation>
    <scope>NUCLEOTIDE SEQUENCE</scope>
    <source>
        <strain evidence="4">Pop2</strain>
    </source>
</reference>
<gene>
    <name evidence="4" type="ORF">DBRI1063_LOCUS1095</name>
</gene>
<feature type="region of interest" description="Disordered" evidence="1">
    <location>
        <begin position="114"/>
        <end position="174"/>
    </location>
</feature>
<evidence type="ECO:0000256" key="3">
    <source>
        <dbReference type="SAM" id="SignalP"/>
    </source>
</evidence>
<feature type="chain" id="PRO_5030532930" evidence="3">
    <location>
        <begin position="27"/>
        <end position="271"/>
    </location>
</feature>
<keyword evidence="2" id="KW-0472">Membrane</keyword>
<feature type="compositionally biased region" description="Basic residues" evidence="1">
    <location>
        <begin position="216"/>
        <end position="226"/>
    </location>
</feature>
<keyword evidence="2" id="KW-1133">Transmembrane helix</keyword>